<comment type="caution">
    <text evidence="1">The sequence shown here is derived from an EMBL/GenBank/DDBJ whole genome shotgun (WGS) entry which is preliminary data.</text>
</comment>
<organism evidence="1 2">
    <name type="scientific">Amycolatopsis sulphurea</name>
    <dbReference type="NCBI Taxonomy" id="76022"/>
    <lineage>
        <taxon>Bacteria</taxon>
        <taxon>Bacillati</taxon>
        <taxon>Actinomycetota</taxon>
        <taxon>Actinomycetes</taxon>
        <taxon>Pseudonocardiales</taxon>
        <taxon>Pseudonocardiaceae</taxon>
        <taxon>Amycolatopsis</taxon>
    </lineage>
</organism>
<evidence type="ECO:0008006" key="3">
    <source>
        <dbReference type="Google" id="ProtNLM"/>
    </source>
</evidence>
<gene>
    <name evidence="1" type="ORF">ATK36_0376</name>
</gene>
<evidence type="ECO:0000313" key="1">
    <source>
        <dbReference type="EMBL" id="PFG56844.1"/>
    </source>
</evidence>
<dbReference type="Proteomes" id="UP000243542">
    <property type="component" value="Unassembled WGS sequence"/>
</dbReference>
<dbReference type="SUPFAM" id="SSF46565">
    <property type="entry name" value="Chaperone J-domain"/>
    <property type="match status" value="1"/>
</dbReference>
<protein>
    <recommendedName>
        <fullName evidence="3">DnaJ-like protein</fullName>
    </recommendedName>
</protein>
<reference evidence="1 2" key="1">
    <citation type="submission" date="2017-10" db="EMBL/GenBank/DDBJ databases">
        <title>Sequencing the genomes of 1000 actinobacteria strains.</title>
        <authorList>
            <person name="Klenk H.-P."/>
        </authorList>
    </citation>
    <scope>NUCLEOTIDE SEQUENCE [LARGE SCALE GENOMIC DNA]</scope>
    <source>
        <strain evidence="1 2">DSM 46092</strain>
    </source>
</reference>
<dbReference type="RefSeq" id="WP_098509540.1">
    <property type="nucleotide sequence ID" value="NZ_JBIAKZ010000019.1"/>
</dbReference>
<dbReference type="InterPro" id="IPR036869">
    <property type="entry name" value="J_dom_sf"/>
</dbReference>
<accession>A0A2A9FZJ3</accession>
<dbReference type="AlphaFoldDB" id="A0A2A9FZJ3"/>
<dbReference type="EMBL" id="PDJK01000001">
    <property type="protein sequence ID" value="PFG56844.1"/>
    <property type="molecule type" value="Genomic_DNA"/>
</dbReference>
<name>A0A2A9FZJ3_9PSEU</name>
<evidence type="ECO:0000313" key="2">
    <source>
        <dbReference type="Proteomes" id="UP000243542"/>
    </source>
</evidence>
<sequence>MEDDRRAWSEEDRAAYRAFVREHHPDVGGDPAEFAAGLRALRERAATPAEEPDAPIVFVTRQSALPRLVSALSARRRRKRNPRVR</sequence>
<proteinExistence type="predicted"/>
<keyword evidence="2" id="KW-1185">Reference proteome</keyword>